<proteinExistence type="predicted"/>
<evidence type="ECO:0000256" key="1">
    <source>
        <dbReference type="SAM" id="Phobius"/>
    </source>
</evidence>
<dbReference type="EMBL" id="CAOQHR010000012">
    <property type="protein sequence ID" value="CAI6341991.1"/>
    <property type="molecule type" value="Genomic_DNA"/>
</dbReference>
<accession>A0A9W4XX62</accession>
<dbReference type="AlphaFoldDB" id="A0A9W4XX62"/>
<keyword evidence="2" id="KW-0732">Signal</keyword>
<dbReference type="Proteomes" id="UP001152607">
    <property type="component" value="Unassembled WGS sequence"/>
</dbReference>
<evidence type="ECO:0000313" key="4">
    <source>
        <dbReference type="Proteomes" id="UP001152607"/>
    </source>
</evidence>
<comment type="caution">
    <text evidence="3">The sequence shown here is derived from an EMBL/GenBank/DDBJ whole genome shotgun (WGS) entry which is preliminary data.</text>
</comment>
<gene>
    <name evidence="3" type="ORF">PDIGIT_LOCUS15192</name>
</gene>
<dbReference type="PANTHER" id="PTHR28029:SF1">
    <property type="entry name" value="PROTEIN ILM1"/>
    <property type="match status" value="1"/>
</dbReference>
<evidence type="ECO:0000313" key="3">
    <source>
        <dbReference type="EMBL" id="CAI6341991.1"/>
    </source>
</evidence>
<name>A0A9W4XX62_9PLEO</name>
<feature type="transmembrane region" description="Helical" evidence="1">
    <location>
        <begin position="129"/>
        <end position="149"/>
    </location>
</feature>
<keyword evidence="1" id="KW-0812">Transmembrane</keyword>
<dbReference type="OrthoDB" id="5299849at2759"/>
<feature type="transmembrane region" description="Helical" evidence="1">
    <location>
        <begin position="92"/>
        <end position="109"/>
    </location>
</feature>
<evidence type="ECO:0000256" key="2">
    <source>
        <dbReference type="SAM" id="SignalP"/>
    </source>
</evidence>
<sequence length="175" mass="19428">MGIVSAYTMIRVLALTHLGAAVLFLQNPKSIAGHNIVSLMEEAMQLPTPRGFLKPSPVTAFIAVLLAFHAISDLAVFYLSEDLLELYWGTQAPVRLAFLFLLTGYSYAFKPDSMLTNDGRKSSGNTGNLLNNSVVFTWGFMELSTWFWVSLLHGLDLHNHLLDGGVLMNFRFSSR</sequence>
<keyword evidence="1" id="KW-0472">Membrane</keyword>
<dbReference type="Pfam" id="PF10311">
    <property type="entry name" value="Ilm1"/>
    <property type="match status" value="1"/>
</dbReference>
<feature type="transmembrane region" description="Helical" evidence="1">
    <location>
        <begin position="57"/>
        <end position="80"/>
    </location>
</feature>
<organism evidence="3 4">
    <name type="scientific">Periconia digitata</name>
    <dbReference type="NCBI Taxonomy" id="1303443"/>
    <lineage>
        <taxon>Eukaryota</taxon>
        <taxon>Fungi</taxon>
        <taxon>Dikarya</taxon>
        <taxon>Ascomycota</taxon>
        <taxon>Pezizomycotina</taxon>
        <taxon>Dothideomycetes</taxon>
        <taxon>Pleosporomycetidae</taxon>
        <taxon>Pleosporales</taxon>
        <taxon>Massarineae</taxon>
        <taxon>Periconiaceae</taxon>
        <taxon>Periconia</taxon>
    </lineage>
</organism>
<feature type="chain" id="PRO_5040998897" evidence="2">
    <location>
        <begin position="22"/>
        <end position="175"/>
    </location>
</feature>
<dbReference type="InterPro" id="IPR018815">
    <property type="entry name" value="Incr_loss_mito_DNA_1"/>
</dbReference>
<keyword evidence="4" id="KW-1185">Reference proteome</keyword>
<reference evidence="3" key="1">
    <citation type="submission" date="2023-01" db="EMBL/GenBank/DDBJ databases">
        <authorList>
            <person name="Van Ghelder C."/>
            <person name="Rancurel C."/>
        </authorList>
    </citation>
    <scope>NUCLEOTIDE SEQUENCE</scope>
    <source>
        <strain evidence="3">CNCM I-4278</strain>
    </source>
</reference>
<dbReference type="PANTHER" id="PTHR28029">
    <property type="entry name" value="PROTEIN ILM1"/>
    <property type="match status" value="1"/>
</dbReference>
<keyword evidence="1" id="KW-1133">Transmembrane helix</keyword>
<feature type="signal peptide" evidence="2">
    <location>
        <begin position="1"/>
        <end position="21"/>
    </location>
</feature>
<protein>
    <submittedName>
        <fullName evidence="3">Uncharacterized protein</fullName>
    </submittedName>
</protein>